<protein>
    <submittedName>
        <fullName evidence="1">Uncharacterized protein</fullName>
    </submittedName>
</protein>
<dbReference type="EMBL" id="JANBUN010001196">
    <property type="protein sequence ID" value="KAJ2799201.1"/>
    <property type="molecule type" value="Genomic_DNA"/>
</dbReference>
<accession>A0ACC1L1J7</accession>
<proteinExistence type="predicted"/>
<organism evidence="1 2">
    <name type="scientific">Coemansia helicoidea</name>
    <dbReference type="NCBI Taxonomy" id="1286919"/>
    <lineage>
        <taxon>Eukaryota</taxon>
        <taxon>Fungi</taxon>
        <taxon>Fungi incertae sedis</taxon>
        <taxon>Zoopagomycota</taxon>
        <taxon>Kickxellomycotina</taxon>
        <taxon>Kickxellomycetes</taxon>
        <taxon>Kickxellales</taxon>
        <taxon>Kickxellaceae</taxon>
        <taxon>Coemansia</taxon>
    </lineage>
</organism>
<evidence type="ECO:0000313" key="2">
    <source>
        <dbReference type="Proteomes" id="UP001140087"/>
    </source>
</evidence>
<sequence>MRVLTTFLFLSTALAQRDSAASAAVDAPDAAGAAAVSANAVPTVAEAAGPAAAAASEADSTRDRPGAYVPLFDFDLAPYNVALEIVASALEKLADTMEPLDVPLPLVGPGYYLEVQVKSPKNPHGRPPPGELNPVSIEGGQAQPVTEIDIILPGESAAHQTILIPAQGQSTQGMAPSLSESSSADSRHSAPAAASALSPASSGGSPWDEDEDDDGSASVAATVPSTALVPPMIAGTESARAPLTDVASHPAATGLSHSSSAAASPSSAATSPLAPMGGMVMQQPPSRPSATGEPLSLRTSASGESVEAPQFTTPGWGSLSSSDAALPRATGSTQAATEPRSKSVALDMSMEMSAESSSGGGSSSGSSDLWAGLFPQLSSSAPSSTPSSAPSSPSGVSSTAGVELSHASPEVSASGDDEAPTESEPMASESDDDDVTTASELLPFPPLGNPRTQQRSDASSAQPASASSSHAGSSGAIATVDILDASDENALESSIDAVIHSVIQDYHAQSTPKAAVGFALFHPRSIAAPEWS</sequence>
<keyword evidence="2" id="KW-1185">Reference proteome</keyword>
<evidence type="ECO:0000313" key="1">
    <source>
        <dbReference type="EMBL" id="KAJ2799201.1"/>
    </source>
</evidence>
<gene>
    <name evidence="1" type="ORF">H4R21_003634</name>
</gene>
<name>A0ACC1L1J7_9FUNG</name>
<dbReference type="Proteomes" id="UP001140087">
    <property type="component" value="Unassembled WGS sequence"/>
</dbReference>
<comment type="caution">
    <text evidence="1">The sequence shown here is derived from an EMBL/GenBank/DDBJ whole genome shotgun (WGS) entry which is preliminary data.</text>
</comment>
<reference evidence="1" key="1">
    <citation type="submission" date="2022-07" db="EMBL/GenBank/DDBJ databases">
        <title>Phylogenomic reconstructions and comparative analyses of Kickxellomycotina fungi.</title>
        <authorList>
            <person name="Reynolds N.K."/>
            <person name="Stajich J.E."/>
            <person name="Barry K."/>
            <person name="Grigoriev I.V."/>
            <person name="Crous P."/>
            <person name="Smith M.E."/>
        </authorList>
    </citation>
    <scope>NUCLEOTIDE SEQUENCE</scope>
    <source>
        <strain evidence="1">BCRC 34780</strain>
    </source>
</reference>